<evidence type="ECO:0000313" key="2">
    <source>
        <dbReference type="EMBL" id="EFQ33400.1"/>
    </source>
</evidence>
<organism evidence="3">
    <name type="scientific">Colletotrichum graminicola (strain M1.001 / M2 / FGSC 10212)</name>
    <name type="common">Maize anthracnose fungus</name>
    <name type="synonym">Glomerella graminicola</name>
    <dbReference type="NCBI Taxonomy" id="645133"/>
    <lineage>
        <taxon>Eukaryota</taxon>
        <taxon>Fungi</taxon>
        <taxon>Dikarya</taxon>
        <taxon>Ascomycota</taxon>
        <taxon>Pezizomycotina</taxon>
        <taxon>Sordariomycetes</taxon>
        <taxon>Hypocreomycetidae</taxon>
        <taxon>Glomerellales</taxon>
        <taxon>Glomerellaceae</taxon>
        <taxon>Colletotrichum</taxon>
        <taxon>Colletotrichum graminicola species complex</taxon>
    </lineage>
</organism>
<feature type="region of interest" description="Disordered" evidence="1">
    <location>
        <begin position="129"/>
        <end position="152"/>
    </location>
</feature>
<dbReference type="EMBL" id="GG697370">
    <property type="protein sequence ID" value="EFQ33400.1"/>
    <property type="molecule type" value="Genomic_DNA"/>
</dbReference>
<dbReference type="GeneID" id="24414044"/>
<dbReference type="eggNOG" id="ENOG502T39B">
    <property type="taxonomic scope" value="Eukaryota"/>
</dbReference>
<protein>
    <submittedName>
        <fullName evidence="2">Uncharacterized protein</fullName>
    </submittedName>
</protein>
<evidence type="ECO:0000256" key="1">
    <source>
        <dbReference type="SAM" id="MobiDB-lite"/>
    </source>
</evidence>
<dbReference type="Proteomes" id="UP000008782">
    <property type="component" value="Unassembled WGS sequence"/>
</dbReference>
<dbReference type="VEuPathDB" id="FungiDB:GLRG_08679"/>
<keyword evidence="3" id="KW-1185">Reference proteome</keyword>
<name>E3QRB2_COLGM</name>
<dbReference type="HOGENOM" id="CLU_1722232_0_0_1"/>
<dbReference type="STRING" id="645133.E3QRB2"/>
<reference evidence="3" key="1">
    <citation type="journal article" date="2012" name="Nat. Genet.">
        <title>Lifestyle transitions in plant pathogenic Colletotrichum fungi deciphered by genome and transcriptome analyses.</title>
        <authorList>
            <person name="O'Connell R.J."/>
            <person name="Thon M.R."/>
            <person name="Hacquard S."/>
            <person name="Amyotte S.G."/>
            <person name="Kleemann J."/>
            <person name="Torres M.F."/>
            <person name="Damm U."/>
            <person name="Buiate E.A."/>
            <person name="Epstein L."/>
            <person name="Alkan N."/>
            <person name="Altmueller J."/>
            <person name="Alvarado-Balderrama L."/>
            <person name="Bauser C.A."/>
            <person name="Becker C."/>
            <person name="Birren B.W."/>
            <person name="Chen Z."/>
            <person name="Choi J."/>
            <person name="Crouch J.A."/>
            <person name="Duvick J.P."/>
            <person name="Farman M.A."/>
            <person name="Gan P."/>
            <person name="Heiman D."/>
            <person name="Henrissat B."/>
            <person name="Howard R.J."/>
            <person name="Kabbage M."/>
            <person name="Koch C."/>
            <person name="Kracher B."/>
            <person name="Kubo Y."/>
            <person name="Law A.D."/>
            <person name="Lebrun M.-H."/>
            <person name="Lee Y.-H."/>
            <person name="Miyara I."/>
            <person name="Moore N."/>
            <person name="Neumann U."/>
            <person name="Nordstroem K."/>
            <person name="Panaccione D.G."/>
            <person name="Panstruga R."/>
            <person name="Place M."/>
            <person name="Proctor R.H."/>
            <person name="Prusky D."/>
            <person name="Rech G."/>
            <person name="Reinhardt R."/>
            <person name="Rollins J.A."/>
            <person name="Rounsley S."/>
            <person name="Schardl C.L."/>
            <person name="Schwartz D.C."/>
            <person name="Shenoy N."/>
            <person name="Shirasu K."/>
            <person name="Sikhakolli U.R."/>
            <person name="Stueber K."/>
            <person name="Sukno S.A."/>
            <person name="Sweigard J.A."/>
            <person name="Takano Y."/>
            <person name="Takahara H."/>
            <person name="Trail F."/>
            <person name="van der Does H.C."/>
            <person name="Voll L.M."/>
            <person name="Will I."/>
            <person name="Young S."/>
            <person name="Zeng Q."/>
            <person name="Zhang J."/>
            <person name="Zhou S."/>
            <person name="Dickman M.B."/>
            <person name="Schulze-Lefert P."/>
            <person name="Ver Loren van Themaat E."/>
            <person name="Ma L.-J."/>
            <person name="Vaillancourt L.J."/>
        </authorList>
    </citation>
    <scope>NUCLEOTIDE SEQUENCE [LARGE SCALE GENOMIC DNA]</scope>
    <source>
        <strain evidence="3">M1.001 / M2 / FGSC 10212</strain>
    </source>
</reference>
<accession>E3QRB2</accession>
<gene>
    <name evidence="2" type="ORF">GLRG_08679</name>
</gene>
<feature type="region of interest" description="Disordered" evidence="1">
    <location>
        <begin position="1"/>
        <end position="114"/>
    </location>
</feature>
<proteinExistence type="predicted"/>
<dbReference type="AlphaFoldDB" id="E3QRB2"/>
<evidence type="ECO:0000313" key="3">
    <source>
        <dbReference type="Proteomes" id="UP000008782"/>
    </source>
</evidence>
<feature type="compositionally biased region" description="Polar residues" evidence="1">
    <location>
        <begin position="52"/>
        <end position="66"/>
    </location>
</feature>
<feature type="compositionally biased region" description="Polar residues" evidence="1">
    <location>
        <begin position="31"/>
        <end position="44"/>
    </location>
</feature>
<sequence>MAHSGNASSGSGEGHRGGVCLAEHSPLFPATRQSFESTPSSTDGTARDSKSSSDVFTADLSNQMSQLHPGDYQLPQPPKFQQAKFTFNDGREGSKHVSNVQTPGNFSAGKASVRSEGTVFATPVGRSVIEPTASGYRSDEEDHRRDGYPLPN</sequence>
<dbReference type="RefSeq" id="XP_008097420.1">
    <property type="nucleotide sequence ID" value="XM_008099229.1"/>
</dbReference>
<feature type="compositionally biased region" description="Polar residues" evidence="1">
    <location>
        <begin position="96"/>
        <end position="105"/>
    </location>
</feature>
<feature type="compositionally biased region" description="Polar residues" evidence="1">
    <location>
        <begin position="1"/>
        <end position="10"/>
    </location>
</feature>
<feature type="compositionally biased region" description="Basic and acidic residues" evidence="1">
    <location>
        <begin position="137"/>
        <end position="152"/>
    </location>
</feature>